<organism evidence="1 2">
    <name type="scientific">Caenorhabditis briggsae</name>
    <dbReference type="NCBI Taxonomy" id="6238"/>
    <lineage>
        <taxon>Eukaryota</taxon>
        <taxon>Metazoa</taxon>
        <taxon>Ecdysozoa</taxon>
        <taxon>Nematoda</taxon>
        <taxon>Chromadorea</taxon>
        <taxon>Rhabditida</taxon>
        <taxon>Rhabditina</taxon>
        <taxon>Rhabditomorpha</taxon>
        <taxon>Rhabditoidea</taxon>
        <taxon>Rhabditidae</taxon>
        <taxon>Peloderinae</taxon>
        <taxon>Caenorhabditis</taxon>
    </lineage>
</organism>
<reference evidence="1 2" key="1">
    <citation type="submission" date="2022-05" db="EMBL/GenBank/DDBJ databases">
        <title>Chromosome-level reference genomes for two strains of Caenorhabditis briggsae: an improved platform for comparative genomics.</title>
        <authorList>
            <person name="Stevens L."/>
            <person name="Andersen E.C."/>
        </authorList>
    </citation>
    <scope>NUCLEOTIDE SEQUENCE [LARGE SCALE GENOMIC DNA]</scope>
    <source>
        <strain evidence="1">QX1410_ONT</strain>
        <tissue evidence="1">Whole-organism</tissue>
    </source>
</reference>
<dbReference type="FunFam" id="3.40.50.720:FF:000084">
    <property type="entry name" value="Short-chain dehydrogenase reductase"/>
    <property type="match status" value="1"/>
</dbReference>
<evidence type="ECO:0000313" key="2">
    <source>
        <dbReference type="Proteomes" id="UP000827892"/>
    </source>
</evidence>
<dbReference type="AlphaFoldDB" id="A0AAE9AHU8"/>
<accession>A0AAE9AHU8</accession>
<name>A0AAE9AHU8_CAEBR</name>
<dbReference type="InterPro" id="IPR036291">
    <property type="entry name" value="NAD(P)-bd_dom_sf"/>
</dbReference>
<dbReference type="PANTHER" id="PTHR44115">
    <property type="entry name" value="PROTEIN CBG09704"/>
    <property type="match status" value="1"/>
</dbReference>
<dbReference type="EMBL" id="CP090894">
    <property type="protein sequence ID" value="ULT95605.1"/>
    <property type="molecule type" value="Genomic_DNA"/>
</dbReference>
<dbReference type="PRINTS" id="PR00080">
    <property type="entry name" value="SDRFAMILY"/>
</dbReference>
<dbReference type="Gene3D" id="3.40.50.720">
    <property type="entry name" value="NAD(P)-binding Rossmann-like Domain"/>
    <property type="match status" value="1"/>
</dbReference>
<evidence type="ECO:0000313" key="1">
    <source>
        <dbReference type="EMBL" id="ULT95605.1"/>
    </source>
</evidence>
<dbReference type="Pfam" id="PF13561">
    <property type="entry name" value="adh_short_C2"/>
    <property type="match status" value="1"/>
</dbReference>
<dbReference type="SUPFAM" id="SSF51735">
    <property type="entry name" value="NAD(P)-binding Rossmann-fold domains"/>
    <property type="match status" value="1"/>
</dbReference>
<proteinExistence type="predicted"/>
<dbReference type="Proteomes" id="UP000827892">
    <property type="component" value="Chromosome IV"/>
</dbReference>
<sequence length="290" mass="31371">MSAQRFTGKVVLITGSSSGIGQATAILFAKGGAKIVITGRSAENVEKTRKMCMAVGAKSSDLHPTVGDVMDDGFLTILVETVIDIRLSRQPNTFGKLDILINNAGTLEVDMSGKEGWEMGVEVMEKSWDSNLRSIMVLTQKAIPHLIKTKGDIVNVSTFLSSGPLGVLSMPYYAVPKAALDQMSRSMAHEFILKGVRLNTVNPGLVRTSFFARLVGDENARKMENYVASKPEYIPLGRVATAEDVGEAILFLADRKVSECIVGQSIIIDGGSRLCCNIDMSDFKEKMSQS</sequence>
<dbReference type="PANTHER" id="PTHR44115:SF2">
    <property type="entry name" value="NAD(P)-BINDING PROTEIN"/>
    <property type="match status" value="1"/>
</dbReference>
<gene>
    <name evidence="1" type="ORF">L3Y34_004364</name>
</gene>
<dbReference type="InterPro" id="IPR002347">
    <property type="entry name" value="SDR_fam"/>
</dbReference>
<protein>
    <submittedName>
        <fullName evidence="1">Uncharacterized protein</fullName>
    </submittedName>
</protein>
<dbReference type="PRINTS" id="PR00081">
    <property type="entry name" value="GDHRDH"/>
</dbReference>